<organism evidence="1">
    <name type="scientific">bioreactor metagenome</name>
    <dbReference type="NCBI Taxonomy" id="1076179"/>
    <lineage>
        <taxon>unclassified sequences</taxon>
        <taxon>metagenomes</taxon>
        <taxon>ecological metagenomes</taxon>
    </lineage>
</organism>
<comment type="caution">
    <text evidence="1">The sequence shown here is derived from an EMBL/GenBank/DDBJ whole genome shotgun (WGS) entry which is preliminary data.</text>
</comment>
<dbReference type="EMBL" id="VSSQ01021189">
    <property type="protein sequence ID" value="MPM66608.1"/>
    <property type="molecule type" value="Genomic_DNA"/>
</dbReference>
<reference evidence="1" key="1">
    <citation type="submission" date="2019-08" db="EMBL/GenBank/DDBJ databases">
        <authorList>
            <person name="Kucharzyk K."/>
            <person name="Murdoch R.W."/>
            <person name="Higgins S."/>
            <person name="Loffler F."/>
        </authorList>
    </citation>
    <scope>NUCLEOTIDE SEQUENCE</scope>
</reference>
<name>A0A645BNA2_9ZZZZ</name>
<proteinExistence type="predicted"/>
<protein>
    <submittedName>
        <fullName evidence="1">Uncharacterized protein</fullName>
    </submittedName>
</protein>
<accession>A0A645BNA2</accession>
<sequence length="108" mass="11530">MGLAAVHVRGAERANHCVDSAALIHRIASQSNVRRRIVDGGDAHCFGSSVAIIRAVIYNKADCSARCSGVLRTVCVCDGSQRTLPLEHRRRRTCGCKGQDAGARTITA</sequence>
<gene>
    <name evidence="1" type="ORF">SDC9_113518</name>
</gene>
<dbReference type="AlphaFoldDB" id="A0A645BNA2"/>
<evidence type="ECO:0000313" key="1">
    <source>
        <dbReference type="EMBL" id="MPM66608.1"/>
    </source>
</evidence>